<dbReference type="EMBL" id="OB660218">
    <property type="protein sequence ID" value="CAD7223533.1"/>
    <property type="molecule type" value="Genomic_DNA"/>
</dbReference>
<protein>
    <submittedName>
        <fullName evidence="2">Uncharacterized protein</fullName>
    </submittedName>
</protein>
<accession>A0A7R8ZLA5</accession>
<proteinExistence type="predicted"/>
<dbReference type="InterPro" id="IPR009349">
    <property type="entry name" value="TRIP4/RQT4_C2HC5_Znf"/>
</dbReference>
<dbReference type="FunFam" id="2.30.130.30:FF:000002">
    <property type="entry name" value="Activating signal cointegrator 1"/>
    <property type="match status" value="1"/>
</dbReference>
<dbReference type="Pfam" id="PF06221">
    <property type="entry name" value="zf-C2HC5"/>
    <property type="match status" value="1"/>
</dbReference>
<dbReference type="GO" id="GO:0072344">
    <property type="term" value="P:rescue of stalled ribosome"/>
    <property type="evidence" value="ECO:0007669"/>
    <property type="project" value="InterPro"/>
</dbReference>
<dbReference type="GO" id="GO:0008270">
    <property type="term" value="F:zinc ion binding"/>
    <property type="evidence" value="ECO:0007669"/>
    <property type="project" value="InterPro"/>
</dbReference>
<dbReference type="GO" id="GO:0180022">
    <property type="term" value="C:RQC-trigger complex"/>
    <property type="evidence" value="ECO:0007669"/>
    <property type="project" value="InterPro"/>
</dbReference>
<dbReference type="PANTHER" id="PTHR12963:SF4">
    <property type="entry name" value="ACTIVATING SIGNAL COINTEGRATOR 1"/>
    <property type="match status" value="1"/>
</dbReference>
<feature type="region of interest" description="Disordered" evidence="1">
    <location>
        <begin position="1"/>
        <end position="62"/>
    </location>
</feature>
<dbReference type="InterPro" id="IPR039128">
    <property type="entry name" value="TRIP4-like"/>
</dbReference>
<dbReference type="Pfam" id="PF04266">
    <property type="entry name" value="ASCH"/>
    <property type="match status" value="1"/>
</dbReference>
<dbReference type="GO" id="GO:0005634">
    <property type="term" value="C:nucleus"/>
    <property type="evidence" value="ECO:0007669"/>
    <property type="project" value="InterPro"/>
</dbReference>
<evidence type="ECO:0000313" key="2">
    <source>
        <dbReference type="EMBL" id="CAD7223533.1"/>
    </source>
</evidence>
<reference evidence="2" key="1">
    <citation type="submission" date="2020-11" db="EMBL/GenBank/DDBJ databases">
        <authorList>
            <person name="Tran Van P."/>
        </authorList>
    </citation>
    <scope>NUCLEOTIDE SEQUENCE</scope>
</reference>
<dbReference type="SUPFAM" id="SSF88697">
    <property type="entry name" value="PUA domain-like"/>
    <property type="match status" value="1"/>
</dbReference>
<sequence>MPGEWKAYRKHDPAEEETQAVGKKKGKRRPKDQDEETLRVQEHGSADEAVSPGSHKSKGKKYVPLYEKSTVMLPGRHRCECQARKHDLIGNCINCGRVVCAQEKSGPCLFCGTLVVTPAEREILGRQSRKSVQLMEKLTKEAHEYETGLQAAEAHKEKLLNYDRNHPEQRAKLAQQEKEAFEKKHASRRLQKIVVDLAGRRVVEEVQERPPEEDVMTDEDLAWHLSTRIKNLTLENPTLEFPKLEDLAALEMRDDGFCLSMHQPFASLLVRGIKKHEGRTWYSGHRGRLWIAAASKNPSVEEVKDIENFYIRLHKNKHLSLPFPEHYPISCLLGYVDVVDVLSQEEYRERFPDGESESPYVFVCENPHELVVKFPVSGQHKIYSLDKAIHQAAIKAKKTQFDV</sequence>
<feature type="compositionally biased region" description="Basic and acidic residues" evidence="1">
    <location>
        <begin position="1"/>
        <end position="13"/>
    </location>
</feature>
<dbReference type="InterPro" id="IPR056993">
    <property type="entry name" value="TRIP4_3rd_dom"/>
</dbReference>
<gene>
    <name evidence="2" type="ORF">CTOB1V02_LOCUS1516</name>
</gene>
<dbReference type="Gene3D" id="2.30.130.30">
    <property type="entry name" value="Hypothetical protein"/>
    <property type="match status" value="1"/>
</dbReference>
<dbReference type="SMART" id="SM01022">
    <property type="entry name" value="ASCH"/>
    <property type="match status" value="1"/>
</dbReference>
<dbReference type="Pfam" id="PF23134">
    <property type="entry name" value="TRIP4_3rd"/>
    <property type="match status" value="1"/>
</dbReference>
<organism evidence="2">
    <name type="scientific">Cyprideis torosa</name>
    <dbReference type="NCBI Taxonomy" id="163714"/>
    <lineage>
        <taxon>Eukaryota</taxon>
        <taxon>Metazoa</taxon>
        <taxon>Ecdysozoa</taxon>
        <taxon>Arthropoda</taxon>
        <taxon>Crustacea</taxon>
        <taxon>Oligostraca</taxon>
        <taxon>Ostracoda</taxon>
        <taxon>Podocopa</taxon>
        <taxon>Podocopida</taxon>
        <taxon>Cytherocopina</taxon>
        <taxon>Cytheroidea</taxon>
        <taxon>Cytherideidae</taxon>
        <taxon>Cyprideis</taxon>
    </lineage>
</organism>
<evidence type="ECO:0000256" key="1">
    <source>
        <dbReference type="SAM" id="MobiDB-lite"/>
    </source>
</evidence>
<dbReference type="InterPro" id="IPR015947">
    <property type="entry name" value="PUA-like_sf"/>
</dbReference>
<feature type="compositionally biased region" description="Basic and acidic residues" evidence="1">
    <location>
        <begin position="36"/>
        <end position="46"/>
    </location>
</feature>
<dbReference type="PANTHER" id="PTHR12963">
    <property type="entry name" value="THYROID RECEPTOR INTERACTING PROTEIN RELATED"/>
    <property type="match status" value="1"/>
</dbReference>
<dbReference type="CDD" id="cd06554">
    <property type="entry name" value="ASCH_ASC-1_like"/>
    <property type="match status" value="1"/>
</dbReference>
<dbReference type="InterPro" id="IPR007374">
    <property type="entry name" value="ASCH_domain"/>
</dbReference>
<dbReference type="AlphaFoldDB" id="A0A7R8ZLA5"/>
<name>A0A7R8ZLA5_9CRUS</name>
<dbReference type="OrthoDB" id="338816at2759"/>